<dbReference type="UniPathway" id="UPA00056">
    <property type="reaction ID" value="UER00093"/>
</dbReference>
<feature type="site" description="Positions MEP for the nucleophilic attack" evidence="7">
    <location>
        <position position="210"/>
    </location>
</feature>
<dbReference type="EC" id="2.7.7.60" evidence="7"/>
<dbReference type="Gene3D" id="3.90.550.10">
    <property type="entry name" value="Spore Coat Polysaccharide Biosynthesis Protein SpsA, Chain A"/>
    <property type="match status" value="1"/>
</dbReference>
<dbReference type="CDD" id="cd02516">
    <property type="entry name" value="CDP-ME_synthetase"/>
    <property type="match status" value="1"/>
</dbReference>
<name>A0A420ED70_9ALTE</name>
<comment type="similarity">
    <text evidence="3 7">Belongs to the IspD/TarI cytidylyltransferase family. IspD subfamily.</text>
</comment>
<dbReference type="PANTHER" id="PTHR32125">
    <property type="entry name" value="2-C-METHYL-D-ERYTHRITOL 4-PHOSPHATE CYTIDYLYLTRANSFERASE, CHLOROPLASTIC"/>
    <property type="match status" value="1"/>
</dbReference>
<comment type="function">
    <text evidence="7">Catalyzes the formation of 4-diphosphocytidyl-2-C-methyl-D-erythritol from CTP and 2-C-methyl-D-erythritol 4-phosphate (MEP).</text>
</comment>
<proteinExistence type="inferred from homology"/>
<evidence type="ECO:0000313" key="8">
    <source>
        <dbReference type="EMBL" id="RKF18618.1"/>
    </source>
</evidence>
<dbReference type="GO" id="GO:0050518">
    <property type="term" value="F:2-C-methyl-D-erythritol 4-phosphate cytidylyltransferase activity"/>
    <property type="evidence" value="ECO:0007669"/>
    <property type="project" value="UniProtKB-UniRule"/>
</dbReference>
<protein>
    <recommendedName>
        <fullName evidence="7">2-C-methyl-D-erythritol 4-phosphate cytidylyltransferase</fullName>
        <ecNumber evidence="7">2.7.7.60</ecNumber>
    </recommendedName>
    <alternativeName>
        <fullName evidence="7">4-diphosphocytidyl-2C-methyl-D-erythritol synthase</fullName>
    </alternativeName>
    <alternativeName>
        <fullName evidence="7">MEP cytidylyltransferase</fullName>
        <shortName evidence="7">MCT</shortName>
    </alternativeName>
</protein>
<evidence type="ECO:0000313" key="9">
    <source>
        <dbReference type="Proteomes" id="UP000286482"/>
    </source>
</evidence>
<dbReference type="PROSITE" id="PS01295">
    <property type="entry name" value="ISPD"/>
    <property type="match status" value="1"/>
</dbReference>
<comment type="catalytic activity">
    <reaction evidence="1 7">
        <text>2-C-methyl-D-erythritol 4-phosphate + CTP + H(+) = 4-CDP-2-C-methyl-D-erythritol + diphosphate</text>
        <dbReference type="Rhea" id="RHEA:13429"/>
        <dbReference type="ChEBI" id="CHEBI:15378"/>
        <dbReference type="ChEBI" id="CHEBI:33019"/>
        <dbReference type="ChEBI" id="CHEBI:37563"/>
        <dbReference type="ChEBI" id="CHEBI:57823"/>
        <dbReference type="ChEBI" id="CHEBI:58262"/>
        <dbReference type="EC" id="2.7.7.60"/>
    </reaction>
</comment>
<dbReference type="InterPro" id="IPR034683">
    <property type="entry name" value="IspD/TarI"/>
</dbReference>
<keyword evidence="6 7" id="KW-0414">Isoprene biosynthesis</keyword>
<evidence type="ECO:0000256" key="5">
    <source>
        <dbReference type="ARBA" id="ARBA00022695"/>
    </source>
</evidence>
<comment type="caution">
    <text evidence="8">The sequence shown here is derived from an EMBL/GenBank/DDBJ whole genome shotgun (WGS) entry which is preliminary data.</text>
</comment>
<keyword evidence="5 7" id="KW-0548">Nucleotidyltransferase</keyword>
<dbReference type="Pfam" id="PF01128">
    <property type="entry name" value="IspD"/>
    <property type="match status" value="1"/>
</dbReference>
<organism evidence="8 9">
    <name type="scientific">Alginatibacterium sediminis</name>
    <dbReference type="NCBI Taxonomy" id="2164068"/>
    <lineage>
        <taxon>Bacteria</taxon>
        <taxon>Pseudomonadati</taxon>
        <taxon>Pseudomonadota</taxon>
        <taxon>Gammaproteobacteria</taxon>
        <taxon>Alteromonadales</taxon>
        <taxon>Alteromonadaceae</taxon>
        <taxon>Alginatibacterium</taxon>
    </lineage>
</organism>
<dbReference type="OrthoDB" id="9806837at2"/>
<dbReference type="FunFam" id="3.90.550.10:FF:000003">
    <property type="entry name" value="2-C-methyl-D-erythritol 4-phosphate cytidylyltransferase"/>
    <property type="match status" value="1"/>
</dbReference>
<dbReference type="GO" id="GO:0019288">
    <property type="term" value="P:isopentenyl diphosphate biosynthetic process, methylerythritol 4-phosphate pathway"/>
    <property type="evidence" value="ECO:0007669"/>
    <property type="project" value="UniProtKB-UniRule"/>
</dbReference>
<dbReference type="SUPFAM" id="SSF53448">
    <property type="entry name" value="Nucleotide-diphospho-sugar transferases"/>
    <property type="match status" value="1"/>
</dbReference>
<dbReference type="Proteomes" id="UP000286482">
    <property type="component" value="Unassembled WGS sequence"/>
</dbReference>
<dbReference type="HAMAP" id="MF_00108">
    <property type="entry name" value="IspD"/>
    <property type="match status" value="1"/>
</dbReference>
<dbReference type="NCBIfam" id="TIGR00453">
    <property type="entry name" value="ispD"/>
    <property type="match status" value="1"/>
</dbReference>
<keyword evidence="4 7" id="KW-0808">Transferase</keyword>
<comment type="pathway">
    <text evidence="2 7">Isoprenoid biosynthesis; isopentenyl diphosphate biosynthesis via DXP pathway; isopentenyl diphosphate from 1-deoxy-D-xylulose 5-phosphate: step 2/6.</text>
</comment>
<feature type="site" description="Transition state stabilizer" evidence="7">
    <location>
        <position position="25"/>
    </location>
</feature>
<accession>A0A420ED70</accession>
<dbReference type="PANTHER" id="PTHR32125:SF4">
    <property type="entry name" value="2-C-METHYL-D-ERYTHRITOL 4-PHOSPHATE CYTIDYLYLTRANSFERASE, CHLOROPLASTIC"/>
    <property type="match status" value="1"/>
</dbReference>
<dbReference type="AlphaFoldDB" id="A0A420ED70"/>
<keyword evidence="9" id="KW-1185">Reference proteome</keyword>
<feature type="site" description="Transition state stabilizer" evidence="7">
    <location>
        <position position="18"/>
    </location>
</feature>
<reference evidence="8 9" key="1">
    <citation type="submission" date="2018-09" db="EMBL/GenBank/DDBJ databases">
        <authorList>
            <person name="Wang Z."/>
        </authorList>
    </citation>
    <scope>NUCLEOTIDE SEQUENCE [LARGE SCALE GENOMIC DNA]</scope>
    <source>
        <strain evidence="8 9">ALS 81</strain>
    </source>
</reference>
<sequence>MTLISFTAVIPAAGIGQRMQSKQAKQYMQLQGKSVLEHTLAVFDTHPLVSEIIVVVSPNDVEFEKMAVQLSTPLKTVLGGDERYDSVLAGLKSLPSHRWVLIHDAARPCLRTSDITRLIDSLEHFKHGAILASKVRDTMKRGDFEARIETTVERNQLWHAQTPQLFKSELLTEAIESALAAGIGLTDEAQAMEFAGYAVGLVEGHDDNLKITRPNDLALAQFYLDNQLGNKHA</sequence>
<evidence type="ECO:0000256" key="4">
    <source>
        <dbReference type="ARBA" id="ARBA00022679"/>
    </source>
</evidence>
<gene>
    <name evidence="7" type="primary">ispD</name>
    <name evidence="8" type="ORF">DBZ36_09435</name>
</gene>
<evidence type="ECO:0000256" key="6">
    <source>
        <dbReference type="ARBA" id="ARBA00023229"/>
    </source>
</evidence>
<dbReference type="InterPro" id="IPR029044">
    <property type="entry name" value="Nucleotide-diphossugar_trans"/>
</dbReference>
<dbReference type="InterPro" id="IPR050088">
    <property type="entry name" value="IspD/TarI_cytidylyltransf_bact"/>
</dbReference>
<evidence type="ECO:0000256" key="2">
    <source>
        <dbReference type="ARBA" id="ARBA00004787"/>
    </source>
</evidence>
<evidence type="ECO:0000256" key="3">
    <source>
        <dbReference type="ARBA" id="ARBA00009789"/>
    </source>
</evidence>
<feature type="site" description="Positions MEP for the nucleophilic attack" evidence="7">
    <location>
        <position position="154"/>
    </location>
</feature>
<evidence type="ECO:0000256" key="7">
    <source>
        <dbReference type="HAMAP-Rule" id="MF_00108"/>
    </source>
</evidence>
<dbReference type="InterPro" id="IPR001228">
    <property type="entry name" value="IspD"/>
</dbReference>
<evidence type="ECO:0000256" key="1">
    <source>
        <dbReference type="ARBA" id="ARBA00001282"/>
    </source>
</evidence>
<dbReference type="EMBL" id="RAQO01000005">
    <property type="protein sequence ID" value="RKF18618.1"/>
    <property type="molecule type" value="Genomic_DNA"/>
</dbReference>
<dbReference type="InterPro" id="IPR018294">
    <property type="entry name" value="ISPD_synthase_CS"/>
</dbReference>